<sequence length="427" mass="45815">MFQMEKRSLQSPSGECYETTAIVSTNSVQFQPTPEQFYALVDACTKNRYAEQYTIAPSQTFAPHAMSASPFERCSSGSTYSSSSSCTPSSDGITTPSTTPSPPEQMYEDMILDEGTIQTPSFASSTDFNQHRDFGILDGACSAQSFSDLSAQVMLGDLNHQACDAVSEMDQAVSYGYYDHLTATNLAYPQSDLRHAYPDATVGCMALPPAVPSCATEAYATAISGSHQAFIQAPPLSSYLAPSSASLPQPSAEPMLVLHQPRPVRSIPIASWTDCLDRFQNQPEPGDVERRTSPSDAECSGGDSLSASEMGQEEMNGSSLEECSSYGDGVEMGPSIRLGYGTYTLDSSSLLHQPVSEAVLHGAYPDTEPASSTSGVDDSQHSQVPQWVFPADLSSVPASAPSPTFAANHEMLMKETASWTWFDEIFV</sequence>
<evidence type="ECO:0000256" key="1">
    <source>
        <dbReference type="SAM" id="MobiDB-lite"/>
    </source>
</evidence>
<feature type="compositionally biased region" description="Low complexity" evidence="1">
    <location>
        <begin position="80"/>
        <end position="98"/>
    </location>
</feature>
<keyword evidence="3" id="KW-1185">Reference proteome</keyword>
<feature type="region of interest" description="Disordered" evidence="1">
    <location>
        <begin position="80"/>
        <end position="102"/>
    </location>
</feature>
<name>A0A165F912_9APHY</name>
<proteinExistence type="predicted"/>
<protein>
    <submittedName>
        <fullName evidence="2">Uncharacterized protein</fullName>
    </submittedName>
</protein>
<feature type="region of interest" description="Disordered" evidence="1">
    <location>
        <begin position="278"/>
        <end position="326"/>
    </location>
</feature>
<dbReference type="RefSeq" id="XP_040766355.1">
    <property type="nucleotide sequence ID" value="XM_040912287.1"/>
</dbReference>
<dbReference type="GeneID" id="63829315"/>
<dbReference type="EMBL" id="KV427614">
    <property type="protein sequence ID" value="KZT08615.1"/>
    <property type="molecule type" value="Genomic_DNA"/>
</dbReference>
<dbReference type="Proteomes" id="UP000076871">
    <property type="component" value="Unassembled WGS sequence"/>
</dbReference>
<accession>A0A165F912</accession>
<evidence type="ECO:0000313" key="2">
    <source>
        <dbReference type="EMBL" id="KZT08615.1"/>
    </source>
</evidence>
<organism evidence="2 3">
    <name type="scientific">Laetiporus sulphureus 93-53</name>
    <dbReference type="NCBI Taxonomy" id="1314785"/>
    <lineage>
        <taxon>Eukaryota</taxon>
        <taxon>Fungi</taxon>
        <taxon>Dikarya</taxon>
        <taxon>Basidiomycota</taxon>
        <taxon>Agaricomycotina</taxon>
        <taxon>Agaricomycetes</taxon>
        <taxon>Polyporales</taxon>
        <taxon>Laetiporus</taxon>
    </lineage>
</organism>
<dbReference type="InParanoid" id="A0A165F912"/>
<reference evidence="2 3" key="1">
    <citation type="journal article" date="2016" name="Mol. Biol. Evol.">
        <title>Comparative Genomics of Early-Diverging Mushroom-Forming Fungi Provides Insights into the Origins of Lignocellulose Decay Capabilities.</title>
        <authorList>
            <person name="Nagy L.G."/>
            <person name="Riley R."/>
            <person name="Tritt A."/>
            <person name="Adam C."/>
            <person name="Daum C."/>
            <person name="Floudas D."/>
            <person name="Sun H."/>
            <person name="Yadav J.S."/>
            <person name="Pangilinan J."/>
            <person name="Larsson K.H."/>
            <person name="Matsuura K."/>
            <person name="Barry K."/>
            <person name="Labutti K."/>
            <person name="Kuo R."/>
            <person name="Ohm R.A."/>
            <person name="Bhattacharya S.S."/>
            <person name="Shirouzu T."/>
            <person name="Yoshinaga Y."/>
            <person name="Martin F.M."/>
            <person name="Grigoriev I.V."/>
            <person name="Hibbett D.S."/>
        </authorList>
    </citation>
    <scope>NUCLEOTIDE SEQUENCE [LARGE SCALE GENOMIC DNA]</scope>
    <source>
        <strain evidence="2 3">93-53</strain>
    </source>
</reference>
<gene>
    <name evidence="2" type="ORF">LAESUDRAFT_757336</name>
</gene>
<dbReference type="AlphaFoldDB" id="A0A165F912"/>
<feature type="compositionally biased region" description="Polar residues" evidence="1">
    <location>
        <begin position="303"/>
        <end position="322"/>
    </location>
</feature>
<evidence type="ECO:0000313" key="3">
    <source>
        <dbReference type="Proteomes" id="UP000076871"/>
    </source>
</evidence>